<protein>
    <submittedName>
        <fullName evidence="2">Crotonobetainyl-CoA:carnitine CoA-transferase CaiB-like acyl-CoA transferase</fullName>
    </submittedName>
</protein>
<dbReference type="Gene3D" id="3.40.50.10540">
    <property type="entry name" value="Crotonobetainyl-coa:carnitine coa-transferase, domain 1"/>
    <property type="match status" value="1"/>
</dbReference>
<sequence>MLPLSGVRVIDFTRVLAGPFCTMNLADLGADVIKVESLDGDETRGWGPPFAGDESAYFLCVNRNKRSIALNLADVEGRAVAARLIEGADVVLQNFLPSSAEKLGVSYEQVRAIRPDIIYASISGHGQGSARPGYDYIMQAIGGLMSITGDPAGPPMKVGVAITDLFTGLYATVAIQAALMHRAHTGEGQAIDMALYDAQIAMLANVASNVLISGKDAPRLGNGHPNIVPYQLFHTRDGAVVITVGNDRQFRHFCDELGIPPLYEDERYATNPMRVKHRDTLCPLIEAHLGAMSTAEVIRRLEKAGVPCGPVRSVQEALCAKETVQRDMVWDVVHRTAGQIQLVGSPLKLSETPPELRLPPPFHGEHTTTLLAELGYDEHQIQFMMEKGVVCNA</sequence>
<evidence type="ECO:0000313" key="3">
    <source>
        <dbReference type="Proteomes" id="UP001232973"/>
    </source>
</evidence>
<dbReference type="InterPro" id="IPR023606">
    <property type="entry name" value="CoA-Trfase_III_dom_1_sf"/>
</dbReference>
<name>A0ABT9XJM6_9BACL</name>
<evidence type="ECO:0000313" key="2">
    <source>
        <dbReference type="EMBL" id="MDQ0189916.1"/>
    </source>
</evidence>
<dbReference type="Gene3D" id="3.30.1540.10">
    <property type="entry name" value="formyl-coa transferase, domain 3"/>
    <property type="match status" value="1"/>
</dbReference>
<reference evidence="2 3" key="1">
    <citation type="submission" date="2023-07" db="EMBL/GenBank/DDBJ databases">
        <title>Genomic Encyclopedia of Type Strains, Phase IV (KMG-IV): sequencing the most valuable type-strain genomes for metagenomic binning, comparative biology and taxonomic classification.</title>
        <authorList>
            <person name="Goeker M."/>
        </authorList>
    </citation>
    <scope>NUCLEOTIDE SEQUENCE [LARGE SCALE GENOMIC DNA]</scope>
    <source>
        <strain evidence="2 3">DSM 4006</strain>
    </source>
</reference>
<dbReference type="InterPro" id="IPR003673">
    <property type="entry name" value="CoA-Trfase_fam_III"/>
</dbReference>
<keyword evidence="3" id="KW-1185">Reference proteome</keyword>
<dbReference type="PANTHER" id="PTHR48207">
    <property type="entry name" value="SUCCINATE--HYDROXYMETHYLGLUTARATE COA-TRANSFERASE"/>
    <property type="match status" value="1"/>
</dbReference>
<accession>A0ABT9XJM6</accession>
<dbReference type="PANTHER" id="PTHR48207:SF3">
    <property type="entry name" value="SUCCINATE--HYDROXYMETHYLGLUTARATE COA-TRANSFERASE"/>
    <property type="match status" value="1"/>
</dbReference>
<organism evidence="2 3">
    <name type="scientific">Alicyclobacillus cycloheptanicus</name>
    <dbReference type="NCBI Taxonomy" id="1457"/>
    <lineage>
        <taxon>Bacteria</taxon>
        <taxon>Bacillati</taxon>
        <taxon>Bacillota</taxon>
        <taxon>Bacilli</taxon>
        <taxon>Bacillales</taxon>
        <taxon>Alicyclobacillaceae</taxon>
        <taxon>Alicyclobacillus</taxon>
    </lineage>
</organism>
<dbReference type="RefSeq" id="WP_274456971.1">
    <property type="nucleotide sequence ID" value="NZ_CP067097.1"/>
</dbReference>
<keyword evidence="1" id="KW-0808">Transferase</keyword>
<dbReference type="SUPFAM" id="SSF89796">
    <property type="entry name" value="CoA-transferase family III (CaiB/BaiF)"/>
    <property type="match status" value="1"/>
</dbReference>
<proteinExistence type="predicted"/>
<dbReference type="InterPro" id="IPR044855">
    <property type="entry name" value="CoA-Trfase_III_dom3_sf"/>
</dbReference>
<dbReference type="InterPro" id="IPR050483">
    <property type="entry name" value="CoA-transferase_III_domain"/>
</dbReference>
<gene>
    <name evidence="2" type="ORF">J2S03_001779</name>
</gene>
<dbReference type="Pfam" id="PF02515">
    <property type="entry name" value="CoA_transf_3"/>
    <property type="match status" value="1"/>
</dbReference>
<dbReference type="EMBL" id="JAUSTP010000012">
    <property type="protein sequence ID" value="MDQ0189916.1"/>
    <property type="molecule type" value="Genomic_DNA"/>
</dbReference>
<dbReference type="Proteomes" id="UP001232973">
    <property type="component" value="Unassembled WGS sequence"/>
</dbReference>
<comment type="caution">
    <text evidence="2">The sequence shown here is derived from an EMBL/GenBank/DDBJ whole genome shotgun (WGS) entry which is preliminary data.</text>
</comment>
<evidence type="ECO:0000256" key="1">
    <source>
        <dbReference type="ARBA" id="ARBA00022679"/>
    </source>
</evidence>